<dbReference type="EMBL" id="CM018037">
    <property type="protein sequence ID" value="KAA8539116.1"/>
    <property type="molecule type" value="Genomic_DNA"/>
</dbReference>
<accession>A0A5J5B9S1</accession>
<proteinExistence type="predicted"/>
<gene>
    <name evidence="1" type="ORF">F0562_025808</name>
</gene>
<name>A0A5J5B9S1_9ASTE</name>
<keyword evidence="2" id="KW-1185">Reference proteome</keyword>
<protein>
    <submittedName>
        <fullName evidence="1">Uncharacterized protein</fullName>
    </submittedName>
</protein>
<sequence length="111" mass="12284">MICGCNVSVRFGIGFQEPIESRRARSVSVTARVLAVATMRTGYSDDLLLVTVNDAMMDLDNSVLMMDWCEYEMADEDGCIDGCNAGDGEPKDKEPTNYDMMSFVSCMTLKQ</sequence>
<evidence type="ECO:0000313" key="2">
    <source>
        <dbReference type="Proteomes" id="UP000325577"/>
    </source>
</evidence>
<evidence type="ECO:0000313" key="1">
    <source>
        <dbReference type="EMBL" id="KAA8539116.1"/>
    </source>
</evidence>
<organism evidence="1 2">
    <name type="scientific">Nyssa sinensis</name>
    <dbReference type="NCBI Taxonomy" id="561372"/>
    <lineage>
        <taxon>Eukaryota</taxon>
        <taxon>Viridiplantae</taxon>
        <taxon>Streptophyta</taxon>
        <taxon>Embryophyta</taxon>
        <taxon>Tracheophyta</taxon>
        <taxon>Spermatophyta</taxon>
        <taxon>Magnoliopsida</taxon>
        <taxon>eudicotyledons</taxon>
        <taxon>Gunneridae</taxon>
        <taxon>Pentapetalae</taxon>
        <taxon>asterids</taxon>
        <taxon>Cornales</taxon>
        <taxon>Nyssaceae</taxon>
        <taxon>Nyssa</taxon>
    </lineage>
</organism>
<dbReference type="AlphaFoldDB" id="A0A5J5B9S1"/>
<reference evidence="1 2" key="1">
    <citation type="submission" date="2019-09" db="EMBL/GenBank/DDBJ databases">
        <title>A chromosome-level genome assembly of the Chinese tupelo Nyssa sinensis.</title>
        <authorList>
            <person name="Yang X."/>
            <person name="Kang M."/>
            <person name="Yang Y."/>
            <person name="Xiong H."/>
            <person name="Wang M."/>
            <person name="Zhang Z."/>
            <person name="Wang Z."/>
            <person name="Wu H."/>
            <person name="Ma T."/>
            <person name="Liu J."/>
            <person name="Xi Z."/>
        </authorList>
    </citation>
    <scope>NUCLEOTIDE SEQUENCE [LARGE SCALE GENOMIC DNA]</scope>
    <source>
        <strain evidence="1">J267</strain>
        <tissue evidence="1">Leaf</tissue>
    </source>
</reference>
<dbReference type="Proteomes" id="UP000325577">
    <property type="component" value="Linkage Group LG14"/>
</dbReference>